<keyword evidence="2" id="KW-1185">Reference proteome</keyword>
<organism evidence="1 2">
    <name type="scientific">Caenorhabditis briggsae</name>
    <dbReference type="NCBI Taxonomy" id="6238"/>
    <lineage>
        <taxon>Eukaryota</taxon>
        <taxon>Metazoa</taxon>
        <taxon>Ecdysozoa</taxon>
        <taxon>Nematoda</taxon>
        <taxon>Chromadorea</taxon>
        <taxon>Rhabditida</taxon>
        <taxon>Rhabditina</taxon>
        <taxon>Rhabditomorpha</taxon>
        <taxon>Rhabditoidea</taxon>
        <taxon>Rhabditidae</taxon>
        <taxon>Peloderinae</taxon>
        <taxon>Caenorhabditis</taxon>
    </lineage>
</organism>
<dbReference type="AlphaFoldDB" id="A0AAE9E2P0"/>
<sequence length="133" mass="14904">MTCSTNLPPPRLISKVLWIQRSKDNQSQLQHPQQQPPPLFSSCLSFWISKDVSASTSLVWEDVTTQGSPLWSFFCPASSYFWITTGRVPRLAISPSRLRIDEESYVRTTACSVAPGPIQAKHLAELKLSPTML</sequence>
<dbReference type="EMBL" id="CP092620">
    <property type="protein sequence ID" value="UMM12684.1"/>
    <property type="molecule type" value="Genomic_DNA"/>
</dbReference>
<name>A0AAE9E2P0_CAEBR</name>
<evidence type="ECO:0000313" key="1">
    <source>
        <dbReference type="EMBL" id="UMM12684.1"/>
    </source>
</evidence>
<protein>
    <submittedName>
        <fullName evidence="1">Uncharacterized protein</fullName>
    </submittedName>
</protein>
<dbReference type="Proteomes" id="UP000829354">
    <property type="component" value="Chromosome I"/>
</dbReference>
<reference evidence="1 2" key="1">
    <citation type="submission" date="2022-04" db="EMBL/GenBank/DDBJ databases">
        <title>Chromosome-level reference genomes for two strains of Caenorhabditis briggsae: an improved platform for comparative genomics.</title>
        <authorList>
            <person name="Stevens L."/>
            <person name="Andersen E."/>
        </authorList>
    </citation>
    <scope>NUCLEOTIDE SEQUENCE [LARGE SCALE GENOMIC DNA]</scope>
    <source>
        <strain evidence="1">VX34</strain>
        <tissue evidence="1">Whole-organism</tissue>
    </source>
</reference>
<gene>
    <name evidence="1" type="ORF">L5515_001338</name>
</gene>
<proteinExistence type="predicted"/>
<accession>A0AAE9E2P0</accession>
<evidence type="ECO:0000313" key="2">
    <source>
        <dbReference type="Proteomes" id="UP000829354"/>
    </source>
</evidence>